<keyword evidence="2" id="KW-1185">Reference proteome</keyword>
<reference evidence="1" key="1">
    <citation type="submission" date="2020-11" db="EMBL/GenBank/DDBJ databases">
        <title>Bacterial whole genome sequence for Caenimonas sp. DR4.4.</title>
        <authorList>
            <person name="Le V."/>
            <person name="Ko S.-R."/>
            <person name="Ahn C.-Y."/>
            <person name="Oh H.-M."/>
        </authorList>
    </citation>
    <scope>NUCLEOTIDE SEQUENCE</scope>
    <source>
        <strain evidence="1">DR4.4</strain>
    </source>
</reference>
<gene>
    <name evidence="1" type="ORF">I5803_11220</name>
</gene>
<organism evidence="1 2">
    <name type="scientific">Caenimonas aquaedulcis</name>
    <dbReference type="NCBI Taxonomy" id="2793270"/>
    <lineage>
        <taxon>Bacteria</taxon>
        <taxon>Pseudomonadati</taxon>
        <taxon>Pseudomonadota</taxon>
        <taxon>Betaproteobacteria</taxon>
        <taxon>Burkholderiales</taxon>
        <taxon>Comamonadaceae</taxon>
        <taxon>Caenimonas</taxon>
    </lineage>
</organism>
<dbReference type="Proteomes" id="UP000651050">
    <property type="component" value="Unassembled WGS sequence"/>
</dbReference>
<evidence type="ECO:0000313" key="1">
    <source>
        <dbReference type="EMBL" id="MBG9388591.1"/>
    </source>
</evidence>
<dbReference type="RefSeq" id="WP_196986443.1">
    <property type="nucleotide sequence ID" value="NZ_JADWYS010000001.1"/>
</dbReference>
<dbReference type="EMBL" id="JADWYS010000001">
    <property type="protein sequence ID" value="MBG9388591.1"/>
    <property type="molecule type" value="Genomic_DNA"/>
</dbReference>
<sequence length="99" mass="11108">MTYQLTLFQADVSPEELRKAERLFRDTLEAALGSPELVAPVYLAWQRIVGTYGESPDLELLSDAERVVVEQWQAAELAAVSAVFGPNRYMGDAMFEIRV</sequence>
<dbReference type="AlphaFoldDB" id="A0A931MGY4"/>
<name>A0A931MGY4_9BURK</name>
<comment type="caution">
    <text evidence="1">The sequence shown here is derived from an EMBL/GenBank/DDBJ whole genome shotgun (WGS) entry which is preliminary data.</text>
</comment>
<evidence type="ECO:0000313" key="2">
    <source>
        <dbReference type="Proteomes" id="UP000651050"/>
    </source>
</evidence>
<protein>
    <submittedName>
        <fullName evidence="1">Uncharacterized protein</fullName>
    </submittedName>
</protein>
<proteinExistence type="predicted"/>
<accession>A0A931MGY4</accession>